<dbReference type="Gene3D" id="3.40.850.10">
    <property type="entry name" value="Kinesin motor domain"/>
    <property type="match status" value="1"/>
</dbReference>
<feature type="domain" description="Kinesin motor" evidence="7">
    <location>
        <begin position="4"/>
        <end position="368"/>
    </location>
</feature>
<dbReference type="Proteomes" id="UP000000267">
    <property type="component" value="Unassembled WGS sequence"/>
</dbReference>
<dbReference type="InterPro" id="IPR027417">
    <property type="entry name" value="P-loop_NTPase"/>
</dbReference>
<keyword evidence="2" id="KW-0963">Cytoplasm</keyword>
<dbReference type="PROSITE" id="PS50067">
    <property type="entry name" value="KINESIN_MOTOR_2"/>
    <property type="match status" value="1"/>
</dbReference>
<dbReference type="GO" id="GO:0005875">
    <property type="term" value="C:microtubule associated complex"/>
    <property type="evidence" value="ECO:0007669"/>
    <property type="project" value="TreeGrafter"/>
</dbReference>
<evidence type="ECO:0000256" key="6">
    <source>
        <dbReference type="PROSITE-ProRule" id="PRU00283"/>
    </source>
</evidence>
<keyword evidence="5" id="KW-0175">Coiled coil</keyword>
<dbReference type="GO" id="GO:0051231">
    <property type="term" value="P:spindle elongation"/>
    <property type="evidence" value="ECO:0007669"/>
    <property type="project" value="TreeGrafter"/>
</dbReference>
<name>A7TJ82_VANPO</name>
<dbReference type="PANTHER" id="PTHR47969:SF15">
    <property type="entry name" value="CHROMOSOME-ASSOCIATED KINESIN KIF4A-RELATED"/>
    <property type="match status" value="1"/>
</dbReference>
<dbReference type="SMART" id="SM00129">
    <property type="entry name" value="KISc"/>
    <property type="match status" value="1"/>
</dbReference>
<sequence length="506" mass="58270">MPDRVSVYVRVAPRDESRRHRAICKVINTDSILLSSNPKRQTTFIRSSFENKEEKIFKFDKCFDEGFGKINSQSEFYKGSINHFVKDALNGYNCCILAYGQTGSGKTYTMMGESKNDTRGVIPRFCEDLFHEIESIKIKDSSDLSQRSEYKVVCSIFEIYNEQIIDLLEMNEVQSCSKYRVRENRDRSMYIENITEIEVSNIDQMIKCVKMGFRNRTTRSTNMNVNSSRSHAIVSITIKRTDIDLNTNSSIISDSICRFVDLAGSERSTATQNCHNDRLKEGNSINKSLSTLRRVLTSLKKREELKYNSNSNSSAHNIVVPFRESLLTWILKDNLGGNSKTCIIACISPTNFEESASTLRYADIAQTIKTNSIINTYSNTTLLDNLQKQLRIMEIEVNKLQKDQNSSLELQYILNNLKLENKFLEKNFINRANLSSEMRKLLIDSEIKKFQLMKVILAIEIKLKDPKKIDAKLIGRLEQLKLNDAKLYNNFVLNKDKFEATVDIYK</sequence>
<dbReference type="InterPro" id="IPR001752">
    <property type="entry name" value="Kinesin_motor_dom"/>
</dbReference>
<dbReference type="HOGENOM" id="CLU_001485_2_1_1"/>
<keyword evidence="6" id="KW-0505">Motor protein</keyword>
<dbReference type="PANTHER" id="PTHR47969">
    <property type="entry name" value="CHROMOSOME-ASSOCIATED KINESIN KIF4A-RELATED"/>
    <property type="match status" value="1"/>
</dbReference>
<evidence type="ECO:0000256" key="4">
    <source>
        <dbReference type="ARBA" id="ARBA00022840"/>
    </source>
</evidence>
<keyword evidence="3 6" id="KW-0547">Nucleotide-binding</keyword>
<evidence type="ECO:0000259" key="7">
    <source>
        <dbReference type="PROSITE" id="PS50067"/>
    </source>
</evidence>
<dbReference type="InterPro" id="IPR036961">
    <property type="entry name" value="Kinesin_motor_dom_sf"/>
</dbReference>
<dbReference type="STRING" id="436907.A7TJ82"/>
<dbReference type="Pfam" id="PF00225">
    <property type="entry name" value="Kinesin"/>
    <property type="match status" value="1"/>
</dbReference>
<dbReference type="InterPro" id="IPR027640">
    <property type="entry name" value="Kinesin-like_fam"/>
</dbReference>
<evidence type="ECO:0000256" key="2">
    <source>
        <dbReference type="ARBA" id="ARBA00022490"/>
    </source>
</evidence>
<comment type="subcellular location">
    <subcellularLocation>
        <location evidence="1">Cytoplasm</location>
    </subcellularLocation>
</comment>
<dbReference type="GO" id="GO:0007052">
    <property type="term" value="P:mitotic spindle organization"/>
    <property type="evidence" value="ECO:0007669"/>
    <property type="project" value="TreeGrafter"/>
</dbReference>
<accession>A7TJ82</accession>
<dbReference type="InParanoid" id="A7TJ82"/>
<feature type="binding site" evidence="6">
    <location>
        <begin position="100"/>
        <end position="107"/>
    </location>
    <ligand>
        <name>ATP</name>
        <dbReference type="ChEBI" id="CHEBI:30616"/>
    </ligand>
</feature>
<reference evidence="8 9" key="1">
    <citation type="journal article" date="2007" name="Proc. Natl. Acad. Sci. U.S.A.">
        <title>Independent sorting-out of thousands of duplicated gene pairs in two yeast species descended from a whole-genome duplication.</title>
        <authorList>
            <person name="Scannell D.R."/>
            <person name="Frank A.C."/>
            <person name="Conant G.C."/>
            <person name="Byrne K.P."/>
            <person name="Woolfit M."/>
            <person name="Wolfe K.H."/>
        </authorList>
    </citation>
    <scope>NUCLEOTIDE SEQUENCE [LARGE SCALE GENOMIC DNA]</scope>
    <source>
        <strain evidence="9">ATCC 22028 / DSM 70294 / BCRC 21397 / CBS 2163 / NBRC 10782 / NRRL Y-8283 / UCD 57-17</strain>
    </source>
</reference>
<dbReference type="OMA" id="RICQVRW"/>
<proteinExistence type="inferred from homology"/>
<dbReference type="OrthoDB" id="3176171at2759"/>
<protein>
    <recommendedName>
        <fullName evidence="7">Kinesin motor domain-containing protein</fullName>
    </recommendedName>
</protein>
<dbReference type="eggNOG" id="KOG0241">
    <property type="taxonomic scope" value="Eukaryota"/>
</dbReference>
<dbReference type="PhylomeDB" id="A7TJ82"/>
<dbReference type="GO" id="GO:0005737">
    <property type="term" value="C:cytoplasm"/>
    <property type="evidence" value="ECO:0007669"/>
    <property type="project" value="UniProtKB-SubCell"/>
</dbReference>
<evidence type="ECO:0000313" key="9">
    <source>
        <dbReference type="Proteomes" id="UP000000267"/>
    </source>
</evidence>
<dbReference type="GO" id="GO:0007018">
    <property type="term" value="P:microtubule-based movement"/>
    <property type="evidence" value="ECO:0007669"/>
    <property type="project" value="InterPro"/>
</dbReference>
<evidence type="ECO:0000256" key="1">
    <source>
        <dbReference type="ARBA" id="ARBA00004496"/>
    </source>
</evidence>
<dbReference type="RefSeq" id="XP_001645509.1">
    <property type="nucleotide sequence ID" value="XM_001645459.1"/>
</dbReference>
<evidence type="ECO:0000256" key="5">
    <source>
        <dbReference type="ARBA" id="ARBA00023054"/>
    </source>
</evidence>
<dbReference type="KEGG" id="vpo:Kpol_1004p25"/>
<evidence type="ECO:0000313" key="8">
    <source>
        <dbReference type="EMBL" id="EDO17651.1"/>
    </source>
</evidence>
<dbReference type="GO" id="GO:0005524">
    <property type="term" value="F:ATP binding"/>
    <property type="evidence" value="ECO:0007669"/>
    <property type="project" value="UniProtKB-UniRule"/>
</dbReference>
<comment type="similarity">
    <text evidence="6">Belongs to the TRAFAC class myosin-kinesin ATPase superfamily. Kinesin family.</text>
</comment>
<gene>
    <name evidence="8" type="ORF">Kpol_1004p25</name>
</gene>
<dbReference type="GO" id="GO:0003777">
    <property type="term" value="F:microtubule motor activity"/>
    <property type="evidence" value="ECO:0007669"/>
    <property type="project" value="InterPro"/>
</dbReference>
<dbReference type="GeneID" id="5545890"/>
<dbReference type="SUPFAM" id="SSF52540">
    <property type="entry name" value="P-loop containing nucleoside triphosphate hydrolases"/>
    <property type="match status" value="1"/>
</dbReference>
<dbReference type="AlphaFoldDB" id="A7TJ82"/>
<keyword evidence="9" id="KW-1185">Reference proteome</keyword>
<evidence type="ECO:0000256" key="3">
    <source>
        <dbReference type="ARBA" id="ARBA00022741"/>
    </source>
</evidence>
<keyword evidence="4 6" id="KW-0067">ATP-binding</keyword>
<organism evidence="9">
    <name type="scientific">Vanderwaltozyma polyspora (strain ATCC 22028 / DSM 70294 / BCRC 21397 / CBS 2163 / NBRC 10782 / NRRL Y-8283 / UCD 57-17)</name>
    <name type="common">Kluyveromyces polysporus</name>
    <dbReference type="NCBI Taxonomy" id="436907"/>
    <lineage>
        <taxon>Eukaryota</taxon>
        <taxon>Fungi</taxon>
        <taxon>Dikarya</taxon>
        <taxon>Ascomycota</taxon>
        <taxon>Saccharomycotina</taxon>
        <taxon>Saccharomycetes</taxon>
        <taxon>Saccharomycetales</taxon>
        <taxon>Saccharomycetaceae</taxon>
        <taxon>Vanderwaltozyma</taxon>
    </lineage>
</organism>
<dbReference type="GO" id="GO:0008017">
    <property type="term" value="F:microtubule binding"/>
    <property type="evidence" value="ECO:0007669"/>
    <property type="project" value="InterPro"/>
</dbReference>
<dbReference type="EMBL" id="DS480400">
    <property type="protein sequence ID" value="EDO17651.1"/>
    <property type="molecule type" value="Genomic_DNA"/>
</dbReference>
<dbReference type="PRINTS" id="PR00380">
    <property type="entry name" value="KINESINHEAVY"/>
</dbReference>